<reference evidence="1 2" key="1">
    <citation type="journal article" date="2021" name="Hortic Res">
        <title>High-quality reference genome and annotation aids understanding of berry development for evergreen blueberry (Vaccinium darrowii).</title>
        <authorList>
            <person name="Yu J."/>
            <person name="Hulse-Kemp A.M."/>
            <person name="Babiker E."/>
            <person name="Staton M."/>
        </authorList>
    </citation>
    <scope>NUCLEOTIDE SEQUENCE [LARGE SCALE GENOMIC DNA]</scope>
    <source>
        <strain evidence="2">cv. NJ 8807/NJ 8810</strain>
        <tissue evidence="1">Young leaf</tissue>
    </source>
</reference>
<gene>
    <name evidence="1" type="ORF">Vadar_033603</name>
</gene>
<sequence length="471" mass="54310">MDKSWIDLPTRVSMEYLKGIDEFIEFAYSSRPEGSFISCPCRRCENIYSFSRQVVKDHLYSHGFFKKYKNWTNHGEPYSPLHCDGDNGKDKSNGDDMVGMIYEALGNPQLGTENNEQSTDDPQTGPDERTMNPTQRDVKLSNSHSQAVKVTQDLSFKYETWDACSNNCMLFRKENAKLDACAICNVSRWKSNDGEGHVKQKAAKQIRYFPLKPTLQRWFMSTEISEQMRWHADGRTNDGVSRHPVDSPTWKDFDQRHKSFSNDSRNVRLGLASDGFNPFGSAHIAHSTWPVVLIPYNLPPWMCMKQPFFILSVLIDGPKGLGDKIDVYLQPLIEELLELWNEGVPTFDASTNQMFQLHVALLWTINDFPAFANLSGWSTKGEYACPVCNKNTVSCWLKYGRKHAYMGHRRFLPNGHKFRKDKVSFDGKRELRDKPRLLSGTELLNQLDSEGILTQYRMEDLKEREERPNQN</sequence>
<dbReference type="EMBL" id="CM037156">
    <property type="protein sequence ID" value="KAH7839003.1"/>
    <property type="molecule type" value="Genomic_DNA"/>
</dbReference>
<evidence type="ECO:0000313" key="2">
    <source>
        <dbReference type="Proteomes" id="UP000828048"/>
    </source>
</evidence>
<organism evidence="1 2">
    <name type="scientific">Vaccinium darrowii</name>
    <dbReference type="NCBI Taxonomy" id="229202"/>
    <lineage>
        <taxon>Eukaryota</taxon>
        <taxon>Viridiplantae</taxon>
        <taxon>Streptophyta</taxon>
        <taxon>Embryophyta</taxon>
        <taxon>Tracheophyta</taxon>
        <taxon>Spermatophyta</taxon>
        <taxon>Magnoliopsida</taxon>
        <taxon>eudicotyledons</taxon>
        <taxon>Gunneridae</taxon>
        <taxon>Pentapetalae</taxon>
        <taxon>asterids</taxon>
        <taxon>Ericales</taxon>
        <taxon>Ericaceae</taxon>
        <taxon>Vaccinioideae</taxon>
        <taxon>Vaccinieae</taxon>
        <taxon>Vaccinium</taxon>
    </lineage>
</organism>
<evidence type="ECO:0000313" key="1">
    <source>
        <dbReference type="EMBL" id="KAH7839003.1"/>
    </source>
</evidence>
<dbReference type="Proteomes" id="UP000828048">
    <property type="component" value="Chromosome 6"/>
</dbReference>
<name>A0ACB7XEH1_9ERIC</name>
<comment type="caution">
    <text evidence="1">The sequence shown here is derived from an EMBL/GenBank/DDBJ whole genome shotgun (WGS) entry which is preliminary data.</text>
</comment>
<proteinExistence type="predicted"/>
<protein>
    <submittedName>
        <fullName evidence="1">Uncharacterized protein</fullName>
    </submittedName>
</protein>
<accession>A0ACB7XEH1</accession>
<keyword evidence="2" id="KW-1185">Reference proteome</keyword>